<organism evidence="1 2">
    <name type="scientific">Cetraspora pellucida</name>
    <dbReference type="NCBI Taxonomy" id="1433469"/>
    <lineage>
        <taxon>Eukaryota</taxon>
        <taxon>Fungi</taxon>
        <taxon>Fungi incertae sedis</taxon>
        <taxon>Mucoromycota</taxon>
        <taxon>Glomeromycotina</taxon>
        <taxon>Glomeromycetes</taxon>
        <taxon>Diversisporales</taxon>
        <taxon>Gigasporaceae</taxon>
        <taxon>Cetraspora</taxon>
    </lineage>
</organism>
<gene>
    <name evidence="1" type="ORF">CPELLU_LOCUS5043</name>
</gene>
<protein>
    <submittedName>
        <fullName evidence="1">6287_t:CDS:1</fullName>
    </submittedName>
</protein>
<evidence type="ECO:0000313" key="1">
    <source>
        <dbReference type="EMBL" id="CAG8557485.1"/>
    </source>
</evidence>
<reference evidence="1" key="1">
    <citation type="submission" date="2021-06" db="EMBL/GenBank/DDBJ databases">
        <authorList>
            <person name="Kallberg Y."/>
            <person name="Tangrot J."/>
            <person name="Rosling A."/>
        </authorList>
    </citation>
    <scope>NUCLEOTIDE SEQUENCE</scope>
    <source>
        <strain evidence="1">FL966</strain>
    </source>
</reference>
<accession>A0A9N9FSS0</accession>
<sequence length="44" mass="5345">MNVIHFYIMLLPIQWFKDRVTEIEHVKEPFLTSNYNTKLISATY</sequence>
<dbReference type="AlphaFoldDB" id="A0A9N9FSS0"/>
<comment type="caution">
    <text evidence="1">The sequence shown here is derived from an EMBL/GenBank/DDBJ whole genome shotgun (WGS) entry which is preliminary data.</text>
</comment>
<dbReference type="Proteomes" id="UP000789759">
    <property type="component" value="Unassembled WGS sequence"/>
</dbReference>
<evidence type="ECO:0000313" key="2">
    <source>
        <dbReference type="Proteomes" id="UP000789759"/>
    </source>
</evidence>
<proteinExistence type="predicted"/>
<keyword evidence="2" id="KW-1185">Reference proteome</keyword>
<dbReference type="EMBL" id="CAJVQA010002794">
    <property type="protein sequence ID" value="CAG8557485.1"/>
    <property type="molecule type" value="Genomic_DNA"/>
</dbReference>
<name>A0A9N9FSS0_9GLOM</name>